<evidence type="ECO:0000313" key="2">
    <source>
        <dbReference type="Proteomes" id="UP000193648"/>
    </source>
</evidence>
<dbReference type="Proteomes" id="UP000193648">
    <property type="component" value="Unassembled WGS sequence"/>
</dbReference>
<reference evidence="1 2" key="1">
    <citation type="submission" date="2016-07" db="EMBL/GenBank/DDBJ databases">
        <title>Pervasive Adenine N6-methylation of Active Genes in Fungi.</title>
        <authorList>
            <consortium name="DOE Joint Genome Institute"/>
            <person name="Mondo S.J."/>
            <person name="Dannebaum R.O."/>
            <person name="Kuo R.C."/>
            <person name="Labutti K."/>
            <person name="Haridas S."/>
            <person name="Kuo A."/>
            <person name="Salamov A."/>
            <person name="Ahrendt S.R."/>
            <person name="Lipzen A."/>
            <person name="Sullivan W."/>
            <person name="Andreopoulos W.B."/>
            <person name="Clum A."/>
            <person name="Lindquist E."/>
            <person name="Daum C."/>
            <person name="Ramamoorthy G.K."/>
            <person name="Gryganskyi A."/>
            <person name="Culley D."/>
            <person name="Magnuson J.K."/>
            <person name="James T.Y."/>
            <person name="O'Malley M.A."/>
            <person name="Stajich J.E."/>
            <person name="Spatafora J.W."/>
            <person name="Visel A."/>
            <person name="Grigoriev I.V."/>
        </authorList>
    </citation>
    <scope>NUCLEOTIDE SEQUENCE [LARGE SCALE GENOMIC DNA]</scope>
    <source>
        <strain evidence="1 2">NRRL 3116</strain>
    </source>
</reference>
<dbReference type="OrthoDB" id="2446499at2759"/>
<dbReference type="GeneID" id="33571366"/>
<gene>
    <name evidence="1" type="ORF">BCR41DRAFT_416284</name>
</gene>
<keyword evidence="2" id="KW-1185">Reference proteome</keyword>
<dbReference type="RefSeq" id="XP_021883993.1">
    <property type="nucleotide sequence ID" value="XM_022029523.1"/>
</dbReference>
<comment type="caution">
    <text evidence="1">The sequence shown here is derived from an EMBL/GenBank/DDBJ whole genome shotgun (WGS) entry which is preliminary data.</text>
</comment>
<proteinExistence type="predicted"/>
<dbReference type="AlphaFoldDB" id="A0A1Y2GV99"/>
<accession>A0A1Y2GV99</accession>
<evidence type="ECO:0000313" key="1">
    <source>
        <dbReference type="EMBL" id="ORZ25012.1"/>
    </source>
</evidence>
<dbReference type="InParanoid" id="A0A1Y2GV99"/>
<name>A0A1Y2GV99_9FUNG</name>
<dbReference type="EMBL" id="MCFF01000008">
    <property type="protein sequence ID" value="ORZ25012.1"/>
    <property type="molecule type" value="Genomic_DNA"/>
</dbReference>
<sequence length="298" mass="33235">MITYNFHYLVAQVSPRERQTVIDGFFSPISAKNGMQLQHINESKKSHYFCGVNGNDAVLVDNTGHETTDLMQIDELIQAVPTHPISTTNICFGEQGLPNLRVVPDTRSTRNTTIQAKNSKKANKVLYAKDPSTVYAGGVRLQSIKLARSIHDVLGDLNNSPDSVYRQEGATVALVELIGTLCSPMIYRSYCWEFTVRDPTTVDFARRYSVAKSSSLDDSNKYLAGASTLLCCMYDIDGSVDQDSLERDEIVRIMGIIKYEPISQMQCVAIRSASVDEIRMTIQGIYRGYNGSPVMRHQ</sequence>
<organism evidence="1 2">
    <name type="scientific">Lobosporangium transversale</name>
    <dbReference type="NCBI Taxonomy" id="64571"/>
    <lineage>
        <taxon>Eukaryota</taxon>
        <taxon>Fungi</taxon>
        <taxon>Fungi incertae sedis</taxon>
        <taxon>Mucoromycota</taxon>
        <taxon>Mortierellomycotina</taxon>
        <taxon>Mortierellomycetes</taxon>
        <taxon>Mortierellales</taxon>
        <taxon>Mortierellaceae</taxon>
        <taxon>Lobosporangium</taxon>
    </lineage>
</organism>
<protein>
    <submittedName>
        <fullName evidence="1">Uncharacterized protein</fullName>
    </submittedName>
</protein>